<organism evidence="1 2">
    <name type="scientific">Halomonas campaniensis</name>
    <dbReference type="NCBI Taxonomy" id="213554"/>
    <lineage>
        <taxon>Bacteria</taxon>
        <taxon>Pseudomonadati</taxon>
        <taxon>Pseudomonadota</taxon>
        <taxon>Gammaproteobacteria</taxon>
        <taxon>Oceanospirillales</taxon>
        <taxon>Halomonadaceae</taxon>
        <taxon>Halomonas</taxon>
    </lineage>
</organism>
<sequence length="134" mass="14958">MERLSDYIQGERVVRELRRHAPEALEQLARDLEQPLSPPLEKAVARSLDDRRVADFRSSEVLMPAMMTTFAVDPAAIAEAELAGLEERCNRCSEVGRCWQAMRAFSEAEACRGFCPNAEAFMGRGDREAEPATA</sequence>
<dbReference type="Proteomes" id="UP000553442">
    <property type="component" value="Unassembled WGS sequence"/>
</dbReference>
<reference evidence="1 2" key="1">
    <citation type="submission" date="2020-08" db="EMBL/GenBank/DDBJ databases">
        <title>Genomic Encyclopedia of Archaeal and Bacterial Type Strains, Phase II (KMG-II): from individual species to whole genera.</title>
        <authorList>
            <person name="Goeker M."/>
        </authorList>
    </citation>
    <scope>NUCLEOTIDE SEQUENCE [LARGE SCALE GENOMIC DNA]</scope>
    <source>
        <strain evidence="1 2">5AG</strain>
    </source>
</reference>
<gene>
    <name evidence="1" type="ORF">BDK63_001592</name>
</gene>
<comment type="caution">
    <text evidence="1">The sequence shown here is derived from an EMBL/GenBank/DDBJ whole genome shotgun (WGS) entry which is preliminary data.</text>
</comment>
<evidence type="ECO:0000313" key="1">
    <source>
        <dbReference type="EMBL" id="MBB3330720.1"/>
    </source>
</evidence>
<dbReference type="AlphaFoldDB" id="A0A7W5K2F9"/>
<accession>A0A7W5K2F9</accession>
<dbReference type="EMBL" id="JACHZF010000010">
    <property type="protein sequence ID" value="MBB3330720.1"/>
    <property type="molecule type" value="Genomic_DNA"/>
</dbReference>
<name>A0A7W5K2F9_9GAMM</name>
<proteinExistence type="predicted"/>
<keyword evidence="2" id="KW-1185">Reference proteome</keyword>
<protein>
    <submittedName>
        <fullName evidence="1">Uncharacterized protein</fullName>
    </submittedName>
</protein>
<dbReference type="RefSeq" id="WP_183330835.1">
    <property type="nucleotide sequence ID" value="NZ_JACHZF010000010.1"/>
</dbReference>
<evidence type="ECO:0000313" key="2">
    <source>
        <dbReference type="Proteomes" id="UP000553442"/>
    </source>
</evidence>